<accession>A0A6J6M6X3</accession>
<dbReference type="SUPFAM" id="SSF75304">
    <property type="entry name" value="Amidase signature (AS) enzymes"/>
    <property type="match status" value="1"/>
</dbReference>
<organism evidence="2">
    <name type="scientific">freshwater metagenome</name>
    <dbReference type="NCBI Taxonomy" id="449393"/>
    <lineage>
        <taxon>unclassified sequences</taxon>
        <taxon>metagenomes</taxon>
        <taxon>ecological metagenomes</taxon>
    </lineage>
</organism>
<dbReference type="Gene3D" id="3.90.1300.10">
    <property type="entry name" value="Amidase signature (AS) domain"/>
    <property type="match status" value="1"/>
</dbReference>
<dbReference type="EMBL" id="CAEZWQ010000131">
    <property type="protein sequence ID" value="CAB4669622.1"/>
    <property type="molecule type" value="Genomic_DNA"/>
</dbReference>
<gene>
    <name evidence="2" type="ORF">UFOPK2275_00989</name>
</gene>
<proteinExistence type="predicted"/>
<feature type="domain" description="Amidase" evidence="1">
    <location>
        <begin position="58"/>
        <end position="440"/>
    </location>
</feature>
<reference evidence="2" key="1">
    <citation type="submission" date="2020-05" db="EMBL/GenBank/DDBJ databases">
        <authorList>
            <person name="Chiriac C."/>
            <person name="Salcher M."/>
            <person name="Ghai R."/>
            <person name="Kavagutti S V."/>
        </authorList>
    </citation>
    <scope>NUCLEOTIDE SEQUENCE</scope>
</reference>
<evidence type="ECO:0000259" key="1">
    <source>
        <dbReference type="Pfam" id="PF01425"/>
    </source>
</evidence>
<dbReference type="Pfam" id="PF01425">
    <property type="entry name" value="Amidase"/>
    <property type="match status" value="1"/>
</dbReference>
<dbReference type="AlphaFoldDB" id="A0A6J6M6X3"/>
<dbReference type="PANTHER" id="PTHR42678">
    <property type="entry name" value="AMIDASE"/>
    <property type="match status" value="1"/>
</dbReference>
<sequence length="465" mass="48181">MVFVRSAFDSITDLRSGKATPASLAALAIDRIEEVDATGYELNSIIALAPNMATRDFDLDSPLAGLPIVIKDNIEAVGLPGTAGSMALLDHPVVADSELVKRLRAAGANIIAATNLSEWANIRSTSSTSGWSAVGGLTANPWIHKHSAGGSSSGSGSSVAAGLITLAIGTETDGSIICPASLNGCVGIKPTVGTVPTQGVIPISANQDSPGPMARSVKDAALLLEIMSATKGLVAASDDKRPLRIGVVASWLTGHSATDAVFDALITALSKTNATLIDVELKAPSDEAGNDEYEVLLHELFDDMGAYLTVRADTTLRSLADVVAFNRAHKESELAYFAQELFDKALTLGGRNGAYQAKRARNLAWAQKTLSKGLADVDVLIGATYSPAWVSTLGKGDDYGDNSWITMAPAISGAPIGTVPMGIVDGLPVGVGVVARSHDELGLITALAQIERVLDLGVLTPTFTR</sequence>
<name>A0A6J6M6X3_9ZZZZ</name>
<dbReference type="InterPro" id="IPR023631">
    <property type="entry name" value="Amidase_dom"/>
</dbReference>
<protein>
    <submittedName>
        <fullName evidence="2">Unannotated protein</fullName>
    </submittedName>
</protein>
<dbReference type="PANTHER" id="PTHR42678:SF34">
    <property type="entry name" value="OS04G0183300 PROTEIN"/>
    <property type="match status" value="1"/>
</dbReference>
<dbReference type="InterPro" id="IPR036928">
    <property type="entry name" value="AS_sf"/>
</dbReference>
<evidence type="ECO:0000313" key="2">
    <source>
        <dbReference type="EMBL" id="CAB4669622.1"/>
    </source>
</evidence>